<feature type="region of interest" description="Disordered" evidence="1">
    <location>
        <begin position="570"/>
        <end position="621"/>
    </location>
</feature>
<dbReference type="OrthoDB" id="3263163at2759"/>
<evidence type="ECO:0000256" key="1">
    <source>
        <dbReference type="SAM" id="MobiDB-lite"/>
    </source>
</evidence>
<feature type="region of interest" description="Disordered" evidence="1">
    <location>
        <begin position="390"/>
        <end position="462"/>
    </location>
</feature>
<feature type="compositionally biased region" description="Low complexity" evidence="1">
    <location>
        <begin position="831"/>
        <end position="845"/>
    </location>
</feature>
<dbReference type="Proteomes" id="UP000613580">
    <property type="component" value="Unassembled WGS sequence"/>
</dbReference>
<organism evidence="2 3">
    <name type="scientific">Mycena chlorophos</name>
    <name type="common">Agaric fungus</name>
    <name type="synonym">Agaricus chlorophos</name>
    <dbReference type="NCBI Taxonomy" id="658473"/>
    <lineage>
        <taxon>Eukaryota</taxon>
        <taxon>Fungi</taxon>
        <taxon>Dikarya</taxon>
        <taxon>Basidiomycota</taxon>
        <taxon>Agaricomycotina</taxon>
        <taxon>Agaricomycetes</taxon>
        <taxon>Agaricomycetidae</taxon>
        <taxon>Agaricales</taxon>
        <taxon>Marasmiineae</taxon>
        <taxon>Mycenaceae</taxon>
        <taxon>Mycena</taxon>
    </lineage>
</organism>
<gene>
    <name evidence="2" type="ORF">HMN09_00794400</name>
</gene>
<reference evidence="2" key="1">
    <citation type="submission" date="2020-05" db="EMBL/GenBank/DDBJ databases">
        <title>Mycena genomes resolve the evolution of fungal bioluminescence.</title>
        <authorList>
            <person name="Tsai I.J."/>
        </authorList>
    </citation>
    <scope>NUCLEOTIDE SEQUENCE</scope>
    <source>
        <strain evidence="2">110903Hualien_Pintung</strain>
    </source>
</reference>
<feature type="compositionally biased region" description="Low complexity" evidence="1">
    <location>
        <begin position="353"/>
        <end position="363"/>
    </location>
</feature>
<feature type="region of interest" description="Disordered" evidence="1">
    <location>
        <begin position="334"/>
        <end position="371"/>
    </location>
</feature>
<accession>A0A8H6SSS5</accession>
<name>A0A8H6SSS5_MYCCL</name>
<keyword evidence="3" id="KW-1185">Reference proteome</keyword>
<sequence>MAVHTAPPPLSVLAPPSTSHLLPPPIHHNYLLLVENSPALHAFWPRMHDTYIKQMVSQLRMLHPLEHTSVFLVETHQSGQRGPRRYDSVETALEGLQFDLTRTRGAPGPENRISARSVFECAKFLAARPAPCNRHLIVVAGTEPTPSPAELAHAPAANDPWSTVEDLLIKKDVHFQIALAPGAHGFGGRMIGMFERVFRTQRFTEEPIWLRTYSTDIICRLSVSKSNIACFGCYWGVEVTVPAFIRQGACCYVINIHPSLPSHHRRSSAAAAAGLALHEPPVEIAGVALPLLGDDGDAYGGSASASAQPEPTLVTKLQQVHGLARKKKIYAAKPPRQPFFAEDERDRDDDRAAAPSTSPSSATRAKERYRTTTPTLALAEVPLMVPAETGLPPSLSVTGRNGKGRASVVRGAGGNRTRRSADTASTGGPSPPAHWQRPSYSPSVETPSAEAGQVRAHDPPRHPVGAPILQLRSPYYHHRDPGHPQAIPQHMPLQAGYSHGPRAPFSSGPLQVQVQVPVPVPATVSDPEPTDGVSVPVYEARGRPDVQMHMHQSPALLSLDFSFASGSGSSAGASYPASAQGTPTSTFSAGSCSSSASASSGNAYSPPFPLTPDSPYHPQSQVAFAPHAGAGDAGDGNQMCASEEELAMMRMHVHVQEYEQTQTQVEAEAQARAFYDAAEYAAYEVGQTPAGVWVARTGEQQADSEAQYETSSSGDFYASYPAPPQLQQHASAAASVFAPHPRRLENDVPPLILARAGHGVLESTSGSAKVVGMRASTISSKILERFDVQGSQEYSSGSSHAQPQGWYHPQHVDDRRLRDTHAHANASGADTNNLNPNQNANPNANATTMRDAAFSTSHYAPSEPAPAATVTAPIVAGVYHPSADNNLNPLGDEPLWADSDMAYGYRALAAQEREDALRQQPLRTDYGGPPVFGPGPLAQPQYPEYPYHHHQQQQDIVEYDAYALNASLYSGSSSSSSLVAWSGPAVG</sequence>
<evidence type="ECO:0000313" key="2">
    <source>
        <dbReference type="EMBL" id="KAF7305420.1"/>
    </source>
</evidence>
<dbReference type="AlphaFoldDB" id="A0A8H6SSS5"/>
<evidence type="ECO:0000313" key="3">
    <source>
        <dbReference type="Proteomes" id="UP000613580"/>
    </source>
</evidence>
<comment type="caution">
    <text evidence="2">The sequence shown here is derived from an EMBL/GenBank/DDBJ whole genome shotgun (WGS) entry which is preliminary data.</text>
</comment>
<dbReference type="EMBL" id="JACAZE010000010">
    <property type="protein sequence ID" value="KAF7305420.1"/>
    <property type="molecule type" value="Genomic_DNA"/>
</dbReference>
<proteinExistence type="predicted"/>
<protein>
    <submittedName>
        <fullName evidence="2">Uncharacterized protein</fullName>
    </submittedName>
</protein>
<feature type="region of interest" description="Disordered" evidence="1">
    <location>
        <begin position="825"/>
        <end position="845"/>
    </location>
</feature>
<feature type="compositionally biased region" description="Basic and acidic residues" evidence="1">
    <location>
        <begin position="342"/>
        <end position="352"/>
    </location>
</feature>
<feature type="compositionally biased region" description="Low complexity" evidence="1">
    <location>
        <begin position="570"/>
        <end position="605"/>
    </location>
</feature>